<keyword evidence="5 10" id="KW-0547">Nucleotide-binding</keyword>
<evidence type="ECO:0000256" key="1">
    <source>
        <dbReference type="ARBA" id="ARBA00008874"/>
    </source>
</evidence>
<dbReference type="PIRSF" id="PIRSF000654">
    <property type="entry name" value="Integrin-linked_kinase"/>
    <property type="match status" value="1"/>
</dbReference>
<dbReference type="InterPro" id="IPR050629">
    <property type="entry name" value="STE20/SPS1-PAK"/>
</dbReference>
<dbReference type="InterPro" id="IPR001245">
    <property type="entry name" value="Ser-Thr/Tyr_kinase_cat_dom"/>
</dbReference>
<accession>A0A4P9XCY4</accession>
<dbReference type="Pfam" id="PF00069">
    <property type="entry name" value="Pkinase"/>
    <property type="match status" value="1"/>
</dbReference>
<dbReference type="SMART" id="SM00220">
    <property type="entry name" value="S_TKc"/>
    <property type="match status" value="1"/>
</dbReference>
<evidence type="ECO:0000259" key="11">
    <source>
        <dbReference type="PROSITE" id="PS50011"/>
    </source>
</evidence>
<evidence type="ECO:0000256" key="4">
    <source>
        <dbReference type="ARBA" id="ARBA00022679"/>
    </source>
</evidence>
<evidence type="ECO:0000256" key="7">
    <source>
        <dbReference type="ARBA" id="ARBA00022840"/>
    </source>
</evidence>
<dbReference type="Gene3D" id="1.10.510.10">
    <property type="entry name" value="Transferase(Phosphotransferase) domain 1"/>
    <property type="match status" value="1"/>
</dbReference>
<evidence type="ECO:0000256" key="6">
    <source>
        <dbReference type="ARBA" id="ARBA00022777"/>
    </source>
</evidence>
<dbReference type="InterPro" id="IPR011009">
    <property type="entry name" value="Kinase-like_dom_sf"/>
</dbReference>
<evidence type="ECO:0000256" key="8">
    <source>
        <dbReference type="ARBA" id="ARBA00047899"/>
    </source>
</evidence>
<evidence type="ECO:0000256" key="9">
    <source>
        <dbReference type="ARBA" id="ARBA00048679"/>
    </source>
</evidence>
<evidence type="ECO:0000256" key="3">
    <source>
        <dbReference type="ARBA" id="ARBA00022527"/>
    </source>
</evidence>
<dbReference type="OrthoDB" id="248923at2759"/>
<evidence type="ECO:0000313" key="12">
    <source>
        <dbReference type="EMBL" id="RKP03313.1"/>
    </source>
</evidence>
<dbReference type="EMBL" id="ML014125">
    <property type="protein sequence ID" value="RKP03313.1"/>
    <property type="molecule type" value="Genomic_DNA"/>
</dbReference>
<dbReference type="AlphaFoldDB" id="A0A4P9XCY4"/>
<sequence>MTDPMAVWLVHEKVGEGSYGEIYRATRRVPLATSAEENTAALKVIDLERTSDDLDDLLTEVDFQAKCLSAYLARFYGAWMWERKLYIAMEFLGGGSAEQLLRTCKLNEDICSFILREVAQGLSYMHTNGKIHRDIKAANILFSSTGGVKLADFGVAAQLTADRQVRNTFVGTPLFVAPEIVLSQTYDTAVDVWSYGVMAIELAMGVAPRANQHPMEVLYQIPTSPSPQLGPEFSAEFRDLVGQCLSKIPEQRPKMSELLKSHPFLQ</sequence>
<gene>
    <name evidence="12" type="ORF">CXG81DRAFT_9686</name>
</gene>
<keyword evidence="4" id="KW-0808">Transferase</keyword>
<dbReference type="PROSITE" id="PS00107">
    <property type="entry name" value="PROTEIN_KINASE_ATP"/>
    <property type="match status" value="1"/>
</dbReference>
<comment type="similarity">
    <text evidence="1">Belongs to the protein kinase superfamily. STE Ser/Thr protein kinase family. STE20 subfamily.</text>
</comment>
<dbReference type="PANTHER" id="PTHR48012">
    <property type="entry name" value="STERILE20-LIKE KINASE, ISOFORM B-RELATED"/>
    <property type="match status" value="1"/>
</dbReference>
<evidence type="ECO:0000256" key="2">
    <source>
        <dbReference type="ARBA" id="ARBA00012513"/>
    </source>
</evidence>
<comment type="catalytic activity">
    <reaction evidence="8">
        <text>L-threonyl-[protein] + ATP = O-phospho-L-threonyl-[protein] + ADP + H(+)</text>
        <dbReference type="Rhea" id="RHEA:46608"/>
        <dbReference type="Rhea" id="RHEA-COMP:11060"/>
        <dbReference type="Rhea" id="RHEA-COMP:11605"/>
        <dbReference type="ChEBI" id="CHEBI:15378"/>
        <dbReference type="ChEBI" id="CHEBI:30013"/>
        <dbReference type="ChEBI" id="CHEBI:30616"/>
        <dbReference type="ChEBI" id="CHEBI:61977"/>
        <dbReference type="ChEBI" id="CHEBI:456216"/>
        <dbReference type="EC" id="2.7.11.1"/>
    </reaction>
</comment>
<dbReference type="GO" id="GO:0005524">
    <property type="term" value="F:ATP binding"/>
    <property type="evidence" value="ECO:0007669"/>
    <property type="project" value="UniProtKB-UniRule"/>
</dbReference>
<dbReference type="GO" id="GO:0004674">
    <property type="term" value="F:protein serine/threonine kinase activity"/>
    <property type="evidence" value="ECO:0007669"/>
    <property type="project" value="UniProtKB-KW"/>
</dbReference>
<dbReference type="GO" id="GO:0005737">
    <property type="term" value="C:cytoplasm"/>
    <property type="evidence" value="ECO:0007669"/>
    <property type="project" value="TreeGrafter"/>
</dbReference>
<dbReference type="PRINTS" id="PR00109">
    <property type="entry name" value="TYRKINASE"/>
</dbReference>
<evidence type="ECO:0000256" key="5">
    <source>
        <dbReference type="ARBA" id="ARBA00022741"/>
    </source>
</evidence>
<evidence type="ECO:0000256" key="10">
    <source>
        <dbReference type="PROSITE-ProRule" id="PRU10141"/>
    </source>
</evidence>
<keyword evidence="7 10" id="KW-0067">ATP-binding</keyword>
<evidence type="ECO:0000313" key="13">
    <source>
        <dbReference type="Proteomes" id="UP000274922"/>
    </source>
</evidence>
<dbReference type="Proteomes" id="UP000274922">
    <property type="component" value="Unassembled WGS sequence"/>
</dbReference>
<dbReference type="SUPFAM" id="SSF56112">
    <property type="entry name" value="Protein kinase-like (PK-like)"/>
    <property type="match status" value="1"/>
</dbReference>
<feature type="domain" description="Protein kinase" evidence="11">
    <location>
        <begin position="8"/>
        <end position="265"/>
    </location>
</feature>
<comment type="catalytic activity">
    <reaction evidence="9">
        <text>L-seryl-[protein] + ATP = O-phospho-L-seryl-[protein] + ADP + H(+)</text>
        <dbReference type="Rhea" id="RHEA:17989"/>
        <dbReference type="Rhea" id="RHEA-COMP:9863"/>
        <dbReference type="Rhea" id="RHEA-COMP:11604"/>
        <dbReference type="ChEBI" id="CHEBI:15378"/>
        <dbReference type="ChEBI" id="CHEBI:29999"/>
        <dbReference type="ChEBI" id="CHEBI:30616"/>
        <dbReference type="ChEBI" id="CHEBI:83421"/>
        <dbReference type="ChEBI" id="CHEBI:456216"/>
        <dbReference type="EC" id="2.7.11.1"/>
    </reaction>
</comment>
<dbReference type="InterPro" id="IPR017441">
    <property type="entry name" value="Protein_kinase_ATP_BS"/>
</dbReference>
<name>A0A4P9XCY4_9FUNG</name>
<dbReference type="EC" id="2.7.11.1" evidence="2"/>
<feature type="non-terminal residue" evidence="12">
    <location>
        <position position="266"/>
    </location>
</feature>
<organism evidence="12 13">
    <name type="scientific">Caulochytrium protostelioides</name>
    <dbReference type="NCBI Taxonomy" id="1555241"/>
    <lineage>
        <taxon>Eukaryota</taxon>
        <taxon>Fungi</taxon>
        <taxon>Fungi incertae sedis</taxon>
        <taxon>Chytridiomycota</taxon>
        <taxon>Chytridiomycota incertae sedis</taxon>
        <taxon>Chytridiomycetes</taxon>
        <taxon>Caulochytriales</taxon>
        <taxon>Caulochytriaceae</taxon>
        <taxon>Caulochytrium</taxon>
    </lineage>
</organism>
<dbReference type="PANTHER" id="PTHR48012:SF10">
    <property type="entry name" value="FI20177P1"/>
    <property type="match status" value="1"/>
</dbReference>
<dbReference type="PROSITE" id="PS50011">
    <property type="entry name" value="PROTEIN_KINASE_DOM"/>
    <property type="match status" value="1"/>
</dbReference>
<keyword evidence="6" id="KW-0418">Kinase</keyword>
<keyword evidence="3" id="KW-0723">Serine/threonine-protein kinase</keyword>
<feature type="binding site" evidence="10">
    <location>
        <position position="43"/>
    </location>
    <ligand>
        <name>ATP</name>
        <dbReference type="ChEBI" id="CHEBI:30616"/>
    </ligand>
</feature>
<protein>
    <recommendedName>
        <fullName evidence="2">non-specific serine/threonine protein kinase</fullName>
        <ecNumber evidence="2">2.7.11.1</ecNumber>
    </recommendedName>
</protein>
<dbReference type="STRING" id="1555241.A0A4P9XCY4"/>
<keyword evidence="13" id="KW-1185">Reference proteome</keyword>
<proteinExistence type="inferred from homology"/>
<dbReference type="InterPro" id="IPR000719">
    <property type="entry name" value="Prot_kinase_dom"/>
</dbReference>
<reference evidence="13" key="1">
    <citation type="journal article" date="2018" name="Nat. Microbiol.">
        <title>Leveraging single-cell genomics to expand the fungal tree of life.</title>
        <authorList>
            <person name="Ahrendt S.R."/>
            <person name="Quandt C.A."/>
            <person name="Ciobanu D."/>
            <person name="Clum A."/>
            <person name="Salamov A."/>
            <person name="Andreopoulos B."/>
            <person name="Cheng J.F."/>
            <person name="Woyke T."/>
            <person name="Pelin A."/>
            <person name="Henrissat B."/>
            <person name="Reynolds N.K."/>
            <person name="Benny G.L."/>
            <person name="Smith M.E."/>
            <person name="James T.Y."/>
            <person name="Grigoriev I.V."/>
        </authorList>
    </citation>
    <scope>NUCLEOTIDE SEQUENCE [LARGE SCALE GENOMIC DNA]</scope>
    <source>
        <strain evidence="13">ATCC 52028</strain>
    </source>
</reference>